<feature type="transmembrane region" description="Helical" evidence="6">
    <location>
        <begin position="49"/>
        <end position="75"/>
    </location>
</feature>
<gene>
    <name evidence="6" type="primary">mprF</name>
    <name evidence="8" type="ORF">G4D64_02155</name>
    <name evidence="7" type="ORF">H1Z61_02160</name>
</gene>
<keyword evidence="2" id="KW-1003">Cell membrane</keyword>
<evidence type="ECO:0000313" key="7">
    <source>
        <dbReference type="EMBL" id="MBA4535970.1"/>
    </source>
</evidence>
<feature type="transmembrane region" description="Helical" evidence="6">
    <location>
        <begin position="204"/>
        <end position="226"/>
    </location>
</feature>
<evidence type="ECO:0000256" key="2">
    <source>
        <dbReference type="ARBA" id="ARBA00022475"/>
    </source>
</evidence>
<dbReference type="Proteomes" id="UP000570010">
    <property type="component" value="Unassembled WGS sequence"/>
</dbReference>
<comment type="subcellular location">
    <subcellularLocation>
        <location evidence="1 6">Cell membrane</location>
        <topology evidence="1 6">Multi-pass membrane protein</topology>
    </subcellularLocation>
</comment>
<comment type="caution">
    <text evidence="8">The sequence shown here is derived from an EMBL/GenBank/DDBJ whole genome shotgun (WGS) entry which is preliminary data.</text>
</comment>
<name>A0A6B3VVN4_9BACI</name>
<evidence type="ECO:0000256" key="3">
    <source>
        <dbReference type="ARBA" id="ARBA00022692"/>
    </source>
</evidence>
<comment type="catalytic activity">
    <reaction evidence="6">
        <text>L-lysyl-tRNA(Lys) + a 1,2-diacyl-sn-glycero-3-phospho-(1'-sn-glycerol) = a 1,2-diacyl-sn-glycero-3-phospho-1'-(3'-O-L-lysyl)-sn-glycerol + tRNA(Lys)</text>
        <dbReference type="Rhea" id="RHEA:10668"/>
        <dbReference type="Rhea" id="RHEA-COMP:9696"/>
        <dbReference type="Rhea" id="RHEA-COMP:9697"/>
        <dbReference type="ChEBI" id="CHEBI:64716"/>
        <dbReference type="ChEBI" id="CHEBI:75792"/>
        <dbReference type="ChEBI" id="CHEBI:78442"/>
        <dbReference type="ChEBI" id="CHEBI:78529"/>
        <dbReference type="EC" id="2.3.2.3"/>
    </reaction>
</comment>
<keyword evidence="5 6" id="KW-0472">Membrane</keyword>
<evidence type="ECO:0000256" key="4">
    <source>
        <dbReference type="ARBA" id="ARBA00022989"/>
    </source>
</evidence>
<reference evidence="8 9" key="1">
    <citation type="submission" date="2020-02" db="EMBL/GenBank/DDBJ databases">
        <title>Bacillus aquiflavi sp. nov., isolated from yellow water of strong flavor Chinese baijiu in Yibin region of China.</title>
        <authorList>
            <person name="Xie J."/>
        </authorList>
    </citation>
    <scope>NUCLEOTIDE SEQUENCE [LARGE SCALE GENOMIC DNA]</scope>
    <source>
        <strain evidence="8 9">3H-10</strain>
    </source>
</reference>
<keyword evidence="9" id="KW-1185">Reference proteome</keyword>
<accession>A0A6B3VVN4</accession>
<dbReference type="Proteomes" id="UP000472971">
    <property type="component" value="Unassembled WGS sequence"/>
</dbReference>
<dbReference type="AlphaFoldDB" id="A0A6B3VVN4"/>
<reference evidence="7 10" key="2">
    <citation type="submission" date="2020-07" db="EMBL/GenBank/DDBJ databases">
        <authorList>
            <person name="Feng H."/>
        </authorList>
    </citation>
    <scope>NUCLEOTIDE SEQUENCE [LARGE SCALE GENOMIC DNA]</scope>
    <source>
        <strain evidence="7">S-12</strain>
        <strain evidence="10">s-12</strain>
    </source>
</reference>
<evidence type="ECO:0000256" key="6">
    <source>
        <dbReference type="RuleBase" id="RU363042"/>
    </source>
</evidence>
<keyword evidence="6" id="KW-0046">Antibiotic resistance</keyword>
<evidence type="ECO:0000313" key="8">
    <source>
        <dbReference type="EMBL" id="NEY80345.1"/>
    </source>
</evidence>
<dbReference type="InterPro" id="IPR022791">
    <property type="entry name" value="L-PG_synthase/AglD"/>
</dbReference>
<comment type="similarity">
    <text evidence="6">Belongs to the LPG synthase family.</text>
</comment>
<feature type="transmembrane region" description="Helical" evidence="6">
    <location>
        <begin position="12"/>
        <end position="29"/>
    </location>
</feature>
<keyword evidence="3 6" id="KW-0812">Transmembrane</keyword>
<dbReference type="GO" id="GO:0050071">
    <property type="term" value="F:phosphatidylglycerol lysyltransferase activity"/>
    <property type="evidence" value="ECO:0007669"/>
    <property type="project" value="UniProtKB-EC"/>
</dbReference>
<dbReference type="Pfam" id="PF03706">
    <property type="entry name" value="LPG_synthase_TM"/>
    <property type="match status" value="1"/>
</dbReference>
<dbReference type="GO" id="GO:0046677">
    <property type="term" value="P:response to antibiotic"/>
    <property type="evidence" value="ECO:0007669"/>
    <property type="project" value="UniProtKB-KW"/>
</dbReference>
<feature type="transmembrane region" description="Helical" evidence="6">
    <location>
        <begin position="135"/>
        <end position="159"/>
    </location>
</feature>
<dbReference type="EMBL" id="JAAIWN010000003">
    <property type="protein sequence ID" value="NEY80345.1"/>
    <property type="molecule type" value="Genomic_DNA"/>
</dbReference>
<keyword evidence="6" id="KW-0808">Transferase</keyword>
<sequence>MNNWFKKSSIKRLKWCIPIILIILIVFELDEIFKDFNWKVLEQHIDRLSFINIVTVLLMSLVALFPMHFYDVILVRLFKINIPNKKLLLYSLSANAYSNFVGFGGVAGATLRTYYYKKYLHDDIPYIQIIAKLSLFFLTGLSLLCSVILFFFSHSLLFLELKWMKIAVWSIALYTPFLFIILFLKKDFWNIRKTRRTFFLELMIISFFEWLFVTGCVWGITLILHVPITLEQLFPIVVISSCAGIISLIPGGIGSFDLLFLTGFELYGIDTELSLLVILLYRLSYYVFPVLLGTPVVFIKLFKKG</sequence>
<keyword evidence="4 6" id="KW-1133">Transmembrane helix</keyword>
<feature type="transmembrane region" description="Helical" evidence="6">
    <location>
        <begin position="233"/>
        <end position="253"/>
    </location>
</feature>
<dbReference type="RefSeq" id="WP_163239647.1">
    <property type="nucleotide sequence ID" value="NZ_JAAIWN010000003.1"/>
</dbReference>
<dbReference type="GO" id="GO:0005886">
    <property type="term" value="C:plasma membrane"/>
    <property type="evidence" value="ECO:0007669"/>
    <property type="project" value="UniProtKB-SubCell"/>
</dbReference>
<dbReference type="PANTHER" id="PTHR39087">
    <property type="entry name" value="UPF0104 MEMBRANE PROTEIN MJ1595"/>
    <property type="match status" value="1"/>
</dbReference>
<dbReference type="EMBL" id="JACEIO010000003">
    <property type="protein sequence ID" value="MBA4535970.1"/>
    <property type="molecule type" value="Genomic_DNA"/>
</dbReference>
<evidence type="ECO:0000313" key="9">
    <source>
        <dbReference type="Proteomes" id="UP000472971"/>
    </source>
</evidence>
<organism evidence="8 9">
    <name type="scientific">Bacillus aquiflavi</name>
    <dbReference type="NCBI Taxonomy" id="2672567"/>
    <lineage>
        <taxon>Bacteria</taxon>
        <taxon>Bacillati</taxon>
        <taxon>Bacillota</taxon>
        <taxon>Bacilli</taxon>
        <taxon>Bacillales</taxon>
        <taxon>Bacillaceae</taxon>
        <taxon>Bacillus</taxon>
    </lineage>
</organism>
<dbReference type="GO" id="GO:0006629">
    <property type="term" value="P:lipid metabolic process"/>
    <property type="evidence" value="ECO:0007669"/>
    <property type="project" value="UniProtKB-KW"/>
</dbReference>
<dbReference type="EC" id="2.3.2.3" evidence="6"/>
<proteinExistence type="inferred from homology"/>
<evidence type="ECO:0000256" key="1">
    <source>
        <dbReference type="ARBA" id="ARBA00004651"/>
    </source>
</evidence>
<feature type="transmembrane region" description="Helical" evidence="6">
    <location>
        <begin position="273"/>
        <end position="299"/>
    </location>
</feature>
<dbReference type="PANTHER" id="PTHR39087:SF2">
    <property type="entry name" value="UPF0104 MEMBRANE PROTEIN MJ1595"/>
    <property type="match status" value="1"/>
</dbReference>
<feature type="transmembrane region" description="Helical" evidence="6">
    <location>
        <begin position="87"/>
        <end position="115"/>
    </location>
</feature>
<protein>
    <recommendedName>
        <fullName evidence="6">Phosphatidylglycerol lysyltransferase</fullName>
        <ecNumber evidence="6">2.3.2.3</ecNumber>
    </recommendedName>
    <alternativeName>
        <fullName evidence="6">Lysylphosphatidylglycerol synthase</fullName>
    </alternativeName>
</protein>
<comment type="function">
    <text evidence="6">Catalyzes the transfer of a lysyl group from L-lysyl-tRNA(Lys) to membrane-bound phosphatidylglycerol (PG), which produces lysylphosphatidylglycerol (LPG), a major component of the bacterial membrane with a positive net charge. LPG synthesis contributes to bacterial virulence as it is involved in the resistance mechanism against cationic antimicrobial peptides (CAMP) produces by the host's immune system (defensins, cathelicidins) and by the competing microorganisms.</text>
</comment>
<feature type="transmembrane region" description="Helical" evidence="6">
    <location>
        <begin position="166"/>
        <end position="184"/>
    </location>
</feature>
<evidence type="ECO:0000256" key="5">
    <source>
        <dbReference type="ARBA" id="ARBA00023136"/>
    </source>
</evidence>
<keyword evidence="6" id="KW-0443">Lipid metabolism</keyword>
<evidence type="ECO:0000313" key="10">
    <source>
        <dbReference type="Proteomes" id="UP000570010"/>
    </source>
</evidence>